<feature type="chain" id="PRO_5045425697" evidence="2">
    <location>
        <begin position="25"/>
        <end position="235"/>
    </location>
</feature>
<gene>
    <name evidence="3" type="ORF">LRS13_05370</name>
</gene>
<evidence type="ECO:0000256" key="1">
    <source>
        <dbReference type="SAM" id="Coils"/>
    </source>
</evidence>
<dbReference type="RefSeq" id="WP_353865436.1">
    <property type="nucleotide sequence ID" value="NZ_CP088295.1"/>
</dbReference>
<protein>
    <submittedName>
        <fullName evidence="3">Uncharacterized protein</fullName>
    </submittedName>
</protein>
<reference evidence="4" key="1">
    <citation type="submission" date="2021-11" db="EMBL/GenBank/DDBJ databases">
        <title>Cultivation dependent microbiological survey of springs from the worlds oldest radium mine currently devoted to the extraction of radon-saturated water.</title>
        <authorList>
            <person name="Kapinusova G."/>
            <person name="Smrhova T."/>
            <person name="Strejcek M."/>
            <person name="Suman J."/>
            <person name="Jani K."/>
            <person name="Pajer P."/>
            <person name="Uhlik O."/>
        </authorList>
    </citation>
    <scope>NUCLEOTIDE SEQUENCE [LARGE SCALE GENOMIC DNA]</scope>
    <source>
        <strain evidence="4">J379</strain>
    </source>
</reference>
<feature type="signal peptide" evidence="2">
    <location>
        <begin position="1"/>
        <end position="24"/>
    </location>
</feature>
<keyword evidence="2" id="KW-0732">Signal</keyword>
<organism evidence="3 4">
    <name type="scientific">Svornostia abyssi</name>
    <dbReference type="NCBI Taxonomy" id="2898438"/>
    <lineage>
        <taxon>Bacteria</taxon>
        <taxon>Bacillati</taxon>
        <taxon>Actinomycetota</taxon>
        <taxon>Thermoleophilia</taxon>
        <taxon>Solirubrobacterales</taxon>
        <taxon>Baekduiaceae</taxon>
        <taxon>Svornostia</taxon>
    </lineage>
</organism>
<feature type="coiled-coil region" evidence="1">
    <location>
        <begin position="177"/>
        <end position="204"/>
    </location>
</feature>
<evidence type="ECO:0000313" key="4">
    <source>
        <dbReference type="Proteomes" id="UP001058860"/>
    </source>
</evidence>
<accession>A0ABY5PK98</accession>
<dbReference type="Proteomes" id="UP001058860">
    <property type="component" value="Chromosome"/>
</dbReference>
<keyword evidence="4" id="KW-1185">Reference proteome</keyword>
<evidence type="ECO:0000313" key="3">
    <source>
        <dbReference type="EMBL" id="UUY04960.1"/>
    </source>
</evidence>
<keyword evidence="1" id="KW-0175">Coiled coil</keyword>
<name>A0ABY5PK98_9ACTN</name>
<sequence>MGRLLPLTAVAVTLLLAAVSTASAATPADRAAAKSFAAAAGVLAKETGAAIPDTLVETQRASLDCHLVGVRRAREAGVAPTAIINASLEGLAIARSIINLTAIGSLEAFTKKLDRVRTSDPALRAGRTAWKAYLTSMRVYTTLSFPTDICPRVNAWVDRGGTGKMFPNLDFTAVNREMNASAKLATHEARIERAAERMQSLGQRRSRADRFTVAKALARQIEVERSIVEPYGVTG</sequence>
<evidence type="ECO:0000256" key="2">
    <source>
        <dbReference type="SAM" id="SignalP"/>
    </source>
</evidence>
<proteinExistence type="predicted"/>
<dbReference type="EMBL" id="CP088295">
    <property type="protein sequence ID" value="UUY04960.1"/>
    <property type="molecule type" value="Genomic_DNA"/>
</dbReference>